<protein>
    <submittedName>
        <fullName evidence="1">Uncharacterized protein</fullName>
    </submittedName>
</protein>
<evidence type="ECO:0000313" key="1">
    <source>
        <dbReference type="EMBL" id="KKZ10601.1"/>
    </source>
</evidence>
<feature type="non-terminal residue" evidence="1">
    <location>
        <position position="1"/>
    </location>
</feature>
<feature type="non-terminal residue" evidence="1">
    <location>
        <position position="88"/>
    </location>
</feature>
<accession>A0A6N3X145</accession>
<proteinExistence type="predicted"/>
<dbReference type="AlphaFoldDB" id="A0A6N3X145"/>
<sequence>EQNTLSFTPSNWEMEQPVTVSAAADGNTSPETVTLTHSASGGDYNTVSQELEVRVTDAAASLVLSSTTLKVDEAGSATYMVKLATKPT</sequence>
<dbReference type="EMBL" id="JXUO01000311">
    <property type="protein sequence ID" value="KKZ10601.1"/>
    <property type="molecule type" value="Genomic_DNA"/>
</dbReference>
<organism evidence="1 2">
    <name type="scientific">Candidatus Synechococcus spongiarum 142</name>
    <dbReference type="NCBI Taxonomy" id="1608213"/>
    <lineage>
        <taxon>Bacteria</taxon>
        <taxon>Bacillati</taxon>
        <taxon>Cyanobacteriota</taxon>
        <taxon>Cyanophyceae</taxon>
        <taxon>Synechococcales</taxon>
        <taxon>Synechococcaceae</taxon>
        <taxon>Synechococcus</taxon>
    </lineage>
</organism>
<gene>
    <name evidence="1" type="ORF">TH68_10455</name>
</gene>
<comment type="caution">
    <text evidence="1">The sequence shown here is derived from an EMBL/GenBank/DDBJ whole genome shotgun (WGS) entry which is preliminary data.</text>
</comment>
<evidence type="ECO:0000313" key="2">
    <source>
        <dbReference type="Proteomes" id="UP000035054"/>
    </source>
</evidence>
<name>A0A6N3X145_9SYNE</name>
<dbReference type="Proteomes" id="UP000035054">
    <property type="component" value="Unassembled WGS sequence"/>
</dbReference>
<reference evidence="1 2" key="1">
    <citation type="submission" date="2015-01" db="EMBL/GenBank/DDBJ databases">
        <title>Lifestyle Evolution in Cyanobacterial Symbionts of Sponges.</title>
        <authorList>
            <person name="Burgsdorf I."/>
            <person name="Slaby B.M."/>
            <person name="Handley K.M."/>
            <person name="Haber M."/>
            <person name="Blom J."/>
            <person name="Marshall C.W."/>
            <person name="Gilbert J.A."/>
            <person name="Hentschel U."/>
            <person name="Steindler L."/>
        </authorList>
    </citation>
    <scope>NUCLEOTIDE SEQUENCE [LARGE SCALE GENOMIC DNA]</scope>
    <source>
        <strain evidence="1">142</strain>
    </source>
</reference>